<feature type="domain" description="Nucleoside phosphorylase" evidence="1">
    <location>
        <begin position="17"/>
        <end position="174"/>
    </location>
</feature>
<protein>
    <submittedName>
        <fullName evidence="2">Purine nucleoside phosphorylase</fullName>
    </submittedName>
</protein>
<proteinExistence type="predicted"/>
<dbReference type="EMBL" id="FAVC01000002">
    <property type="protein sequence ID" value="CUU82989.1"/>
    <property type="molecule type" value="Genomic_DNA"/>
</dbReference>
<keyword evidence="4" id="KW-1185">Reference proteome</keyword>
<dbReference type="AlphaFoldDB" id="A0A0S4RRM8"/>
<evidence type="ECO:0000259" key="1">
    <source>
        <dbReference type="Pfam" id="PF01048"/>
    </source>
</evidence>
<reference evidence="4 5" key="1">
    <citation type="submission" date="2015-11" db="EMBL/GenBank/DDBJ databases">
        <authorList>
            <consortium name="Pathogen Informatics"/>
        </authorList>
    </citation>
    <scope>NUCLEOTIDE SEQUENCE [LARGE SCALE GENOMIC DNA]</scope>
    <source>
        <strain evidence="2 4">006A-0059</strain>
        <strain evidence="3 5">007A-0283</strain>
    </source>
</reference>
<evidence type="ECO:0000313" key="3">
    <source>
        <dbReference type="EMBL" id="CUU82989.1"/>
    </source>
</evidence>
<dbReference type="SUPFAM" id="SSF53167">
    <property type="entry name" value="Purine and uridine phosphorylases"/>
    <property type="match status" value="1"/>
</dbReference>
<dbReference type="GO" id="GO:0009116">
    <property type="term" value="P:nucleoside metabolic process"/>
    <property type="evidence" value="ECO:0007669"/>
    <property type="project" value="InterPro"/>
</dbReference>
<dbReference type="EMBL" id="FAVB01000002">
    <property type="protein sequence ID" value="CUU79494.1"/>
    <property type="molecule type" value="Genomic_DNA"/>
</dbReference>
<evidence type="ECO:0000313" key="5">
    <source>
        <dbReference type="Proteomes" id="UP000052245"/>
    </source>
</evidence>
<accession>A0A2S5J4J5</accession>
<accession>A0A0S4RRM8</accession>
<dbReference type="InterPro" id="IPR035994">
    <property type="entry name" value="Nucleoside_phosphorylase_sf"/>
</dbReference>
<organism evidence="2 4">
    <name type="scientific">Campylobacter hyointestinalis subsp. hyointestinalis</name>
    <dbReference type="NCBI Taxonomy" id="91352"/>
    <lineage>
        <taxon>Bacteria</taxon>
        <taxon>Pseudomonadati</taxon>
        <taxon>Campylobacterota</taxon>
        <taxon>Epsilonproteobacteria</taxon>
        <taxon>Campylobacterales</taxon>
        <taxon>Campylobacteraceae</taxon>
        <taxon>Campylobacter</taxon>
    </lineage>
</organism>
<comment type="caution">
    <text evidence="2">The sequence shown here is derived from an EMBL/GenBank/DDBJ whole genome shotgun (WGS) entry which is preliminary data.</text>
</comment>
<dbReference type="Proteomes" id="UP000052237">
    <property type="component" value="Unassembled WGS sequence"/>
</dbReference>
<evidence type="ECO:0000313" key="4">
    <source>
        <dbReference type="Proteomes" id="UP000052237"/>
    </source>
</evidence>
<sequence length="179" mass="19803">MIVCAGLNESFEFALPIGVGITSSAINLTKILTANKADEIIFVGTCGLYKDGNLLDIYESKTAVNLEISSLLGLSYSPLFSSPIVQDLKNVSCETLITNSSNFITTNIDIAHKFSELGLFMENMELYSVLETAKQFKIPARGILCATNFCEPNAHNEFIKNHKKAKINLEKYLKERDII</sequence>
<name>A0A0S4RRM8_CAMHY</name>
<dbReference type="Proteomes" id="UP000052245">
    <property type="component" value="Unassembled WGS sequence"/>
</dbReference>
<gene>
    <name evidence="2" type="ORF">ERS686654_01079</name>
    <name evidence="3" type="ORF">ERS739223_00996</name>
</gene>
<evidence type="ECO:0000313" key="2">
    <source>
        <dbReference type="EMBL" id="CUU79494.1"/>
    </source>
</evidence>
<dbReference type="Pfam" id="PF01048">
    <property type="entry name" value="PNP_UDP_1"/>
    <property type="match status" value="1"/>
</dbReference>
<dbReference type="Gene3D" id="3.40.50.1580">
    <property type="entry name" value="Nucleoside phosphorylase domain"/>
    <property type="match status" value="1"/>
</dbReference>
<dbReference type="InterPro" id="IPR000845">
    <property type="entry name" value="Nucleoside_phosphorylase_d"/>
</dbReference>
<dbReference type="RefSeq" id="WP_034962910.1">
    <property type="nucleotide sequence ID" value="NZ_CBCRTP010000006.1"/>
</dbReference>
<dbReference type="GO" id="GO:0003824">
    <property type="term" value="F:catalytic activity"/>
    <property type="evidence" value="ECO:0007669"/>
    <property type="project" value="InterPro"/>
</dbReference>